<dbReference type="PROSITE" id="PS52019">
    <property type="entry name" value="PKS_MFAS_DH"/>
    <property type="match status" value="1"/>
</dbReference>
<keyword evidence="3" id="KW-0808">Transferase</keyword>
<dbReference type="InterPro" id="IPR016035">
    <property type="entry name" value="Acyl_Trfase/lysoPLipase"/>
</dbReference>
<feature type="compositionally biased region" description="Polar residues" evidence="6">
    <location>
        <begin position="1825"/>
        <end position="1843"/>
    </location>
</feature>
<dbReference type="PROSITE" id="PS50075">
    <property type="entry name" value="CARRIER"/>
    <property type="match status" value="2"/>
</dbReference>
<dbReference type="Pfam" id="PF00109">
    <property type="entry name" value="ketoacyl-synt"/>
    <property type="match status" value="1"/>
</dbReference>
<dbReference type="SUPFAM" id="SSF53474">
    <property type="entry name" value="alpha/beta-Hydrolases"/>
    <property type="match status" value="1"/>
</dbReference>
<evidence type="ECO:0000256" key="4">
    <source>
        <dbReference type="ARBA" id="ARBA00023268"/>
    </source>
</evidence>
<dbReference type="InterPro" id="IPR014030">
    <property type="entry name" value="Ketoacyl_synth_N"/>
</dbReference>
<dbReference type="InterPro" id="IPR049551">
    <property type="entry name" value="PKS_DH_C"/>
</dbReference>
<feature type="compositionally biased region" description="Polar residues" evidence="6">
    <location>
        <begin position="1851"/>
        <end position="1869"/>
    </location>
</feature>
<dbReference type="InterPro" id="IPR020841">
    <property type="entry name" value="PKS_Beta-ketoAc_synthase_dom"/>
</dbReference>
<gene>
    <name evidence="10" type="ORF">F503_05553</name>
</gene>
<feature type="domain" description="Carrier" evidence="7">
    <location>
        <begin position="1878"/>
        <end position="1952"/>
    </location>
</feature>
<dbReference type="SMART" id="SM00827">
    <property type="entry name" value="PKS_AT"/>
    <property type="match status" value="1"/>
</dbReference>
<dbReference type="eggNOG" id="KOG1202">
    <property type="taxonomic scope" value="Eukaryota"/>
</dbReference>
<dbReference type="InterPro" id="IPR042104">
    <property type="entry name" value="PKS_dehydratase_sf"/>
</dbReference>
<dbReference type="GO" id="GO:0004315">
    <property type="term" value="F:3-oxoacyl-[acyl-carrier-protein] synthase activity"/>
    <property type="evidence" value="ECO:0007669"/>
    <property type="project" value="InterPro"/>
</dbReference>
<dbReference type="GO" id="GO:0004312">
    <property type="term" value="F:fatty acid synthase activity"/>
    <property type="evidence" value="ECO:0007669"/>
    <property type="project" value="TreeGrafter"/>
</dbReference>
<keyword evidence="2" id="KW-0597">Phosphoprotein</keyword>
<dbReference type="OrthoDB" id="329835at2759"/>
<dbReference type="InterPro" id="IPR036736">
    <property type="entry name" value="ACP-like_sf"/>
</dbReference>
<feature type="active site" description="Proton donor; for dehydratase activity" evidence="5">
    <location>
        <position position="1607"/>
    </location>
</feature>
<dbReference type="Pfam" id="PF14765">
    <property type="entry name" value="PS-DH"/>
    <property type="match status" value="1"/>
</dbReference>
<dbReference type="InterPro" id="IPR018201">
    <property type="entry name" value="Ketoacyl_synth_AS"/>
</dbReference>
<dbReference type="Pfam" id="PF00550">
    <property type="entry name" value="PP-binding"/>
    <property type="match status" value="2"/>
</dbReference>
<dbReference type="Pfam" id="PF16073">
    <property type="entry name" value="SAT"/>
    <property type="match status" value="1"/>
</dbReference>
<evidence type="ECO:0000259" key="9">
    <source>
        <dbReference type="PROSITE" id="PS52019"/>
    </source>
</evidence>
<keyword evidence="11" id="KW-1185">Reference proteome</keyword>
<dbReference type="Gene3D" id="3.40.50.1820">
    <property type="entry name" value="alpha/beta hydrolase"/>
    <property type="match status" value="1"/>
</dbReference>
<accession>S3CUR0</accession>
<dbReference type="InterPro" id="IPR030918">
    <property type="entry name" value="PT_fungal_PKS"/>
</dbReference>
<feature type="region of interest" description="N-terminal hotdog fold" evidence="5">
    <location>
        <begin position="1375"/>
        <end position="1521"/>
    </location>
</feature>
<dbReference type="InterPro" id="IPR029058">
    <property type="entry name" value="AB_hydrolase_fold"/>
</dbReference>
<name>S3CUR0_OPHP1</name>
<dbReference type="Pfam" id="PF22621">
    <property type="entry name" value="CurL-like_PKS_C"/>
    <property type="match status" value="1"/>
</dbReference>
<dbReference type="SUPFAM" id="SSF53901">
    <property type="entry name" value="Thiolase-like"/>
    <property type="match status" value="1"/>
</dbReference>
<dbReference type="PROSITE" id="PS00606">
    <property type="entry name" value="KS3_1"/>
    <property type="match status" value="1"/>
</dbReference>
<dbReference type="FunFam" id="3.40.366.10:FF:000002">
    <property type="entry name" value="Probable polyketide synthase 2"/>
    <property type="match status" value="1"/>
</dbReference>
<dbReference type="VEuPathDB" id="FungiDB:F503_05553"/>
<evidence type="ECO:0000256" key="6">
    <source>
        <dbReference type="SAM" id="MobiDB-lite"/>
    </source>
</evidence>
<dbReference type="PANTHER" id="PTHR43775">
    <property type="entry name" value="FATTY ACID SYNTHASE"/>
    <property type="match status" value="1"/>
</dbReference>
<feature type="domain" description="PKS/mFAS DH" evidence="9">
    <location>
        <begin position="1375"/>
        <end position="1695"/>
    </location>
</feature>
<dbReference type="InterPro" id="IPR016036">
    <property type="entry name" value="Malonyl_transacylase_ACP-bd"/>
</dbReference>
<dbReference type="STRING" id="1262450.S3CUR0"/>
<dbReference type="Pfam" id="PF02801">
    <property type="entry name" value="Ketoacyl-synt_C"/>
    <property type="match status" value="1"/>
</dbReference>
<dbReference type="Gene3D" id="3.40.47.10">
    <property type="match status" value="1"/>
</dbReference>
<dbReference type="InterPro" id="IPR001227">
    <property type="entry name" value="Ac_transferase_dom_sf"/>
</dbReference>
<feature type="region of interest" description="Disordered" evidence="6">
    <location>
        <begin position="1818"/>
        <end position="1879"/>
    </location>
</feature>
<dbReference type="HOGENOM" id="CLU_000022_6_0_1"/>
<dbReference type="SMART" id="SM00823">
    <property type="entry name" value="PKS_PP"/>
    <property type="match status" value="2"/>
</dbReference>
<evidence type="ECO:0000256" key="3">
    <source>
        <dbReference type="ARBA" id="ARBA00022679"/>
    </source>
</evidence>
<dbReference type="Pfam" id="PF00698">
    <property type="entry name" value="Acyl_transf_1"/>
    <property type="match status" value="1"/>
</dbReference>
<dbReference type="InterPro" id="IPR001031">
    <property type="entry name" value="Thioesterase"/>
</dbReference>
<evidence type="ECO:0000313" key="11">
    <source>
        <dbReference type="Proteomes" id="UP000016923"/>
    </source>
</evidence>
<feature type="active site" description="Proton acceptor; for dehydratase activity" evidence="5">
    <location>
        <position position="1408"/>
    </location>
</feature>
<proteinExistence type="predicted"/>
<dbReference type="InterPro" id="IPR020806">
    <property type="entry name" value="PKS_PP-bd"/>
</dbReference>
<dbReference type="NCBIfam" id="TIGR04532">
    <property type="entry name" value="PT_fungal_PKS"/>
    <property type="match status" value="1"/>
</dbReference>
<evidence type="ECO:0000256" key="5">
    <source>
        <dbReference type="PROSITE-ProRule" id="PRU01363"/>
    </source>
</evidence>
<dbReference type="InterPro" id="IPR016039">
    <property type="entry name" value="Thiolase-like"/>
</dbReference>
<dbReference type="OMA" id="EAVYISH"/>
<dbReference type="Gene3D" id="3.40.366.10">
    <property type="entry name" value="Malonyl-Coenzyme A Acyl Carrier Protein, domain 2"/>
    <property type="match status" value="2"/>
</dbReference>
<dbReference type="EMBL" id="KE148146">
    <property type="protein sequence ID" value="EPE10458.1"/>
    <property type="molecule type" value="Genomic_DNA"/>
</dbReference>
<dbReference type="InterPro" id="IPR014043">
    <property type="entry name" value="Acyl_transferase_dom"/>
</dbReference>
<evidence type="ECO:0000259" key="8">
    <source>
        <dbReference type="PROSITE" id="PS52004"/>
    </source>
</evidence>
<keyword evidence="4" id="KW-0511">Multifunctional enzyme</keyword>
<evidence type="ECO:0000256" key="1">
    <source>
        <dbReference type="ARBA" id="ARBA00022450"/>
    </source>
</evidence>
<dbReference type="GO" id="GO:0031177">
    <property type="term" value="F:phosphopantetheine binding"/>
    <property type="evidence" value="ECO:0007669"/>
    <property type="project" value="InterPro"/>
</dbReference>
<dbReference type="GO" id="GO:0044550">
    <property type="term" value="P:secondary metabolite biosynthetic process"/>
    <property type="evidence" value="ECO:0007669"/>
    <property type="project" value="TreeGrafter"/>
</dbReference>
<dbReference type="Proteomes" id="UP000016923">
    <property type="component" value="Unassembled WGS sequence"/>
</dbReference>
<dbReference type="InterPro" id="IPR009081">
    <property type="entry name" value="PP-bd_ACP"/>
</dbReference>
<dbReference type="PROSITE" id="PS52004">
    <property type="entry name" value="KS3_2"/>
    <property type="match status" value="1"/>
</dbReference>
<dbReference type="Gene3D" id="3.10.129.110">
    <property type="entry name" value="Polyketide synthase dehydratase"/>
    <property type="match status" value="1"/>
</dbReference>
<dbReference type="Gene3D" id="3.30.70.3290">
    <property type="match status" value="1"/>
</dbReference>
<dbReference type="InterPro" id="IPR032088">
    <property type="entry name" value="SAT"/>
</dbReference>
<dbReference type="CDD" id="cd00833">
    <property type="entry name" value="PKS"/>
    <property type="match status" value="1"/>
</dbReference>
<dbReference type="SUPFAM" id="SSF55048">
    <property type="entry name" value="Probable ACP-binding domain of malonyl-CoA ACP transacylase"/>
    <property type="match status" value="1"/>
</dbReference>
<dbReference type="SUPFAM" id="SSF52151">
    <property type="entry name" value="FabD/lysophospholipase-like"/>
    <property type="match status" value="1"/>
</dbReference>
<dbReference type="Gene3D" id="1.10.1200.10">
    <property type="entry name" value="ACP-like"/>
    <property type="match status" value="2"/>
</dbReference>
<feature type="domain" description="Ketosynthase family 3 (KS3)" evidence="8">
    <location>
        <begin position="440"/>
        <end position="870"/>
    </location>
</feature>
<feature type="domain" description="Carrier" evidence="7">
    <location>
        <begin position="1742"/>
        <end position="1819"/>
    </location>
</feature>
<evidence type="ECO:0000259" key="7">
    <source>
        <dbReference type="PROSITE" id="PS50075"/>
    </source>
</evidence>
<dbReference type="InterPro" id="IPR049900">
    <property type="entry name" value="PKS_mFAS_DH"/>
</dbReference>
<protein>
    <submittedName>
        <fullName evidence="10">Polyketide synthase</fullName>
    </submittedName>
</protein>
<feature type="region of interest" description="C-terminal hotdog fold" evidence="5">
    <location>
        <begin position="1547"/>
        <end position="1695"/>
    </location>
</feature>
<dbReference type="InterPro" id="IPR050091">
    <property type="entry name" value="PKS_NRPS_Biosynth_Enz"/>
</dbReference>
<evidence type="ECO:0000256" key="2">
    <source>
        <dbReference type="ARBA" id="ARBA00022553"/>
    </source>
</evidence>
<dbReference type="Pfam" id="PF00975">
    <property type="entry name" value="Thioesterase"/>
    <property type="match status" value="1"/>
</dbReference>
<dbReference type="PANTHER" id="PTHR43775:SF37">
    <property type="entry name" value="SI:DKEY-61P9.11"/>
    <property type="match status" value="1"/>
</dbReference>
<reference evidence="10 11" key="1">
    <citation type="journal article" date="2013" name="BMC Genomics">
        <title>The genome and transcriptome of the pine saprophyte Ophiostoma piceae, and a comparison with the bark beetle-associated pine pathogen Grosmannia clavigera.</title>
        <authorList>
            <person name="Haridas S."/>
            <person name="Wang Y."/>
            <person name="Lim L."/>
            <person name="Massoumi Alamouti S."/>
            <person name="Jackman S."/>
            <person name="Docking R."/>
            <person name="Robertson G."/>
            <person name="Birol I."/>
            <person name="Bohlmann J."/>
            <person name="Breuil C."/>
        </authorList>
    </citation>
    <scope>NUCLEOTIDE SEQUENCE [LARGE SCALE GENOMIC DNA]</scope>
    <source>
        <strain evidence="10 11">UAMH 11346</strain>
    </source>
</reference>
<evidence type="ECO:0000313" key="10">
    <source>
        <dbReference type="EMBL" id="EPE10458.1"/>
    </source>
</evidence>
<sequence length="2248" mass="239464">MAPEHEAFSSAELPKQVYEWRRPTPARVSPASLNKLSEQASSGKVEITSTSVSEVEVHGQRCIYIVVDVAALRSSTLRSFFLRSTDRLRASIARAPASYRRCLPTSFESPLELASWASSQTSGPLLKCSPALSAALLCVAQLGHIIVELEENPRLLEHKDKHNSNTTLLGTCTGLLATIAVACSDNLADLLVIADEVVGLAFHIGLEGVRRTAAIDDSLSGTSSWATLVTNISDIATVEVALANFNANSVLSSDRKAYISARGLASSVITISGPPSTTSALFSSSSSAAPAFDGTKLIPLGICAAFHAPHLQPISLESVLLSCSLSPALSARNLRSDIALLSAGHGRQYEHNLSFADALTQALQDIFQDPIVLESAVSSLSKTITAPAVILASFGPSNSTKAIARHLESNGTSVECKANSTSAASEVTASSSSIPAPPGDDAIAIVGMASRLPGSETLEEFWEVLEKGLDLHEPIRPDRFDVDSHSDITGQRRNTSLTPYGVFIDRPGYFDTRLFNMSPREAAQTDPQQRMLLLTTYEALEMAGYAPDRTPSTAARRIGSFVGQTSDDYRDVNASQDVDTYFITGGIRAFGPGRLNYHFGWEGPSYSVDTACSSSAASIQLACSSLLSRECDTAVAGGANFLTASDLFAGLSRGSFLSKTGGCKTFDADADGYVRADGVAVIVLKRLSDAIADNDNILAVVRSAVTNHSAEAVSITHPHAATQERLFRAALNRAGLHPHDIDYAELHGTGTQAGDATESRSVTNVLAPGRGPAQPLYVGTVKPNIGHGEAASGVTSLMKVILMLRNNAIPPHVGIKGRMNPKLPPFQELNTHIAFKKTPFLPRSGGDGKRRILINNFDAAGGNTSIIMEDAPAPRFAAIASSDTRSHHVVAVSGRTANALVGNSQRLLEYVRKNPDTKLADLSYTTTARRMHQGLRQTHVASTLDGLVASLEAAARDEEKAKKARAPTATPSVIFCFTGQGSQYAGMASELFASQPTFRETLLECDRISTAHGFESFLSILSSEGPESALAGASPVQVQLAIVSIELALAALWKSIGVTPTAVIGHSLGEYAALCCAGVLSLSDCLYLVGRRASLMLSNCTPGTQSMLALACSLADAESLLSSNPAYSSCEIACANGPSSTVVSGPAADIAELQQATSVKATLLDVQFAFHSAQMDPVITEFSNYTAKAHYASPSIPFASTLLGTVVDSTEETPAIDGSYLVRQMRERVRFTDAVASLLADKSIQSGKSVWIETGPSPICLGLARSTFSDHGLSSPLLLPSLKRGESDWKMFSQAVAKVHEAGVKVDWQEYHSSFESSLRLLELPTYAFDLKNYWIQYRGDWALRKGDVAAEPTRSAPEPKPVSYPAFTATTGLHRIESQAISDNGSIAVSFATDAIEPKLNKALRGHLVNGAGLCPSSVLGDMALTASNYIRRLSHLLSERSGSESPLSNDLCLDVHEMGIHKPLLIQPGDTKQTILTTAVWDSSSSTVTFTFSSKDGPDGAKEDHAHCKATFSDGNAWKSLWNRSSYLVQGRMDQLVAAAANGRAHKLLRPMVYKLFASFVDYAEKYQGLQEVYMDSHQLEAAANVKFLTNDSDGTFTCSPYWIDGFAHLSGFILNGADTTPADSVFISHGWGSMKFTCQFSSEKSYRSYVRMQEEVGSKGVFSGDVFFFEGDEVIAMCEDLKFQRVKRSILAYLLPSGTAPLRSSSPLTPPPSPPRKSAAARTNSPAKRQATPKKAKVSQSSLLFSEILDTVASEVGIEVGELTDDAWFADLGVDSLLAISITAKLSTLMGRHLPATLFTECLNVSQLRTYFAGETGADNEPSGSSSNNASWNTPPQSEPGSDDESDTTPSPTVSRGDTPFSSIGQTPEPGAASDHSADLFRKIIAQEVGVDASEIEDDTLLADLGVDSLLSLSILGSIKAQTGRVLPSSFLIDHPTLKDIQNVLGGHSHTSPQVLAQAVEKVASHTVSQKPSAKHTAEAILLQGSPSSSAPSLFLLPDGSGSASSYVGLPPMSLKGAVYGLNSPFLKNPKDFSLPLQDVASMYVSEIRRVQPAGPYHLGGWSIGGSYAFEVASQLAVQHGEQINSLILIDAPCPKTLPPLPAQTIDLLDKIGAFDGLKGRASNTMRSGVRDHFAGSVNALKQYKPVPMPPQAVPKTVSVLWARDGVWETVGEDVRRKHGGVQGGINAAEDWIMDPRKDKGPNGWESLLPHASIACKIVPGDHFTIMRRPGVTDLGEKVRCSVSE</sequence>
<organism evidence="10 11">
    <name type="scientific">Ophiostoma piceae (strain UAMH 11346)</name>
    <name type="common">Sap stain fungus</name>
    <dbReference type="NCBI Taxonomy" id="1262450"/>
    <lineage>
        <taxon>Eukaryota</taxon>
        <taxon>Fungi</taxon>
        <taxon>Dikarya</taxon>
        <taxon>Ascomycota</taxon>
        <taxon>Pezizomycotina</taxon>
        <taxon>Sordariomycetes</taxon>
        <taxon>Sordariomycetidae</taxon>
        <taxon>Ophiostomatales</taxon>
        <taxon>Ophiostomataceae</taxon>
        <taxon>Ophiostoma</taxon>
    </lineage>
</organism>
<feature type="region of interest" description="Disordered" evidence="6">
    <location>
        <begin position="1705"/>
        <end position="1741"/>
    </location>
</feature>
<keyword evidence="1" id="KW-0596">Phosphopantetheine</keyword>
<dbReference type="InterPro" id="IPR014031">
    <property type="entry name" value="Ketoacyl_synth_C"/>
</dbReference>
<dbReference type="SUPFAM" id="SSF47336">
    <property type="entry name" value="ACP-like"/>
    <property type="match status" value="2"/>
</dbReference>
<dbReference type="SMART" id="SM00825">
    <property type="entry name" value="PKS_KS"/>
    <property type="match status" value="1"/>
</dbReference>
<dbReference type="GO" id="GO:0006633">
    <property type="term" value="P:fatty acid biosynthetic process"/>
    <property type="evidence" value="ECO:0007669"/>
    <property type="project" value="InterPro"/>
</dbReference>